<dbReference type="AlphaFoldDB" id="A0AAD7ZP76"/>
<feature type="non-terminal residue" evidence="2">
    <location>
        <position position="85"/>
    </location>
</feature>
<feature type="transmembrane region" description="Helical" evidence="1">
    <location>
        <begin position="65"/>
        <end position="84"/>
    </location>
</feature>
<feature type="non-terminal residue" evidence="2">
    <location>
        <position position="1"/>
    </location>
</feature>
<dbReference type="EMBL" id="JASPKZ010007432">
    <property type="protein sequence ID" value="KAJ9584300.1"/>
    <property type="molecule type" value="Genomic_DNA"/>
</dbReference>
<comment type="caution">
    <text evidence="2">The sequence shown here is derived from an EMBL/GenBank/DDBJ whole genome shotgun (WGS) entry which is preliminary data.</text>
</comment>
<evidence type="ECO:0000256" key="1">
    <source>
        <dbReference type="SAM" id="Phobius"/>
    </source>
</evidence>
<keyword evidence="1" id="KW-0472">Membrane</keyword>
<evidence type="ECO:0000313" key="2">
    <source>
        <dbReference type="EMBL" id="KAJ9584300.1"/>
    </source>
</evidence>
<sequence length="85" mass="9450">GICQNVTTFYTFNLIRDVLPSAFKNKFLTEYVNEYRLVSGNITLLGITVSYSIGMRAVGSTVANAIMWCTLQAFIIMLHGIVLLV</sequence>
<keyword evidence="3" id="KW-1185">Reference proteome</keyword>
<proteinExistence type="predicted"/>
<organism evidence="2 3">
    <name type="scientific">Diploptera punctata</name>
    <name type="common">Pacific beetle cockroach</name>
    <dbReference type="NCBI Taxonomy" id="6984"/>
    <lineage>
        <taxon>Eukaryota</taxon>
        <taxon>Metazoa</taxon>
        <taxon>Ecdysozoa</taxon>
        <taxon>Arthropoda</taxon>
        <taxon>Hexapoda</taxon>
        <taxon>Insecta</taxon>
        <taxon>Pterygota</taxon>
        <taxon>Neoptera</taxon>
        <taxon>Polyneoptera</taxon>
        <taxon>Dictyoptera</taxon>
        <taxon>Blattodea</taxon>
        <taxon>Blaberoidea</taxon>
        <taxon>Blaberidae</taxon>
        <taxon>Diplopterinae</taxon>
        <taxon>Diploptera</taxon>
    </lineage>
</organism>
<keyword evidence="1" id="KW-1133">Transmembrane helix</keyword>
<reference evidence="2" key="1">
    <citation type="journal article" date="2023" name="IScience">
        <title>Live-bearing cockroach genome reveals convergent evolutionary mechanisms linked to viviparity in insects and beyond.</title>
        <authorList>
            <person name="Fouks B."/>
            <person name="Harrison M.C."/>
            <person name="Mikhailova A.A."/>
            <person name="Marchal E."/>
            <person name="English S."/>
            <person name="Carruthers M."/>
            <person name="Jennings E.C."/>
            <person name="Chiamaka E.L."/>
            <person name="Frigard R.A."/>
            <person name="Pippel M."/>
            <person name="Attardo G.M."/>
            <person name="Benoit J.B."/>
            <person name="Bornberg-Bauer E."/>
            <person name="Tobe S.S."/>
        </authorList>
    </citation>
    <scope>NUCLEOTIDE SEQUENCE</scope>
    <source>
        <strain evidence="2">Stay&amp;Tobe</strain>
    </source>
</reference>
<reference evidence="2" key="2">
    <citation type="submission" date="2023-05" db="EMBL/GenBank/DDBJ databases">
        <authorList>
            <person name="Fouks B."/>
        </authorList>
    </citation>
    <scope>NUCLEOTIDE SEQUENCE</scope>
    <source>
        <strain evidence="2">Stay&amp;Tobe</strain>
        <tissue evidence="2">Testes</tissue>
    </source>
</reference>
<evidence type="ECO:0000313" key="3">
    <source>
        <dbReference type="Proteomes" id="UP001233999"/>
    </source>
</evidence>
<name>A0AAD7ZP76_DIPPU</name>
<gene>
    <name evidence="2" type="ORF">L9F63_021369</name>
</gene>
<feature type="transmembrane region" description="Helical" evidence="1">
    <location>
        <begin position="35"/>
        <end position="53"/>
    </location>
</feature>
<dbReference type="Proteomes" id="UP001233999">
    <property type="component" value="Unassembled WGS sequence"/>
</dbReference>
<keyword evidence="1" id="KW-0812">Transmembrane</keyword>
<protein>
    <submittedName>
        <fullName evidence="2">Uncharacterized protein</fullName>
    </submittedName>
</protein>
<accession>A0AAD7ZP76</accession>